<keyword evidence="2" id="KW-1185">Reference proteome</keyword>
<name>A0ACB8A3N6_9AGAM</name>
<dbReference type="EMBL" id="MU267847">
    <property type="protein sequence ID" value="KAH7908094.1"/>
    <property type="molecule type" value="Genomic_DNA"/>
</dbReference>
<evidence type="ECO:0000313" key="2">
    <source>
        <dbReference type="Proteomes" id="UP000790377"/>
    </source>
</evidence>
<proteinExistence type="predicted"/>
<sequence>MSTRQEIEWLSSRIRQARPTEQFQQQFAKLFTATMFATLAEAPIPVGLPTRLRFDEKSPVTTLLAHLYLDPARLRQLTPEDEDHDDSETETEGNGSQQAALLYEREMLVPQYIRRIELTTMPVDARCISTPANLENILSLFFVDQTYARRHNLPENQLIAELVNTFFGPPQCCWYGGIMVVKHCRGNPQMASHISPNEFSMIAFIVASTKPSFENLSATSVQSSFSSTPSAPALPLNRALLAVGHHRPAFPHSKIVEHDLYSVFGAIAATYFPGFVPFFNWSRGLPIEIFVLIAKKEGRRADPSIFLTTMFALLSKVFARLHAVIFAGCVPKNDTAREIDVENKPLFVDMYSIDRKNNTYSYPVPYLFDKMTNKDVFTNFQDDFSSTASHVTERSVDALLIPIRWYQSAQAALYLTFTGSRRGCKAAVSHWLLAVCVRFEDKDKPLSAVVPTKEVNVFGIMYNPGPTVASRMIVVSLTAWTNAGCTMVVRYESDAKAPSSPIPATLFLMDDFNILHGEYLARTSLKAIVDSYGSDGHLITVNRLSSITVETNESSTWGDRFTRIMDWDVVEIWRASDCQTESEYL</sequence>
<comment type="caution">
    <text evidence="1">The sequence shown here is derived from an EMBL/GenBank/DDBJ whole genome shotgun (WGS) entry which is preliminary data.</text>
</comment>
<protein>
    <submittedName>
        <fullName evidence="1">Uncharacterized protein</fullName>
    </submittedName>
</protein>
<accession>A0ACB8A3N6</accession>
<dbReference type="Proteomes" id="UP000790377">
    <property type="component" value="Unassembled WGS sequence"/>
</dbReference>
<evidence type="ECO:0000313" key="1">
    <source>
        <dbReference type="EMBL" id="KAH7908094.1"/>
    </source>
</evidence>
<organism evidence="1 2">
    <name type="scientific">Hygrophoropsis aurantiaca</name>
    <dbReference type="NCBI Taxonomy" id="72124"/>
    <lineage>
        <taxon>Eukaryota</taxon>
        <taxon>Fungi</taxon>
        <taxon>Dikarya</taxon>
        <taxon>Basidiomycota</taxon>
        <taxon>Agaricomycotina</taxon>
        <taxon>Agaricomycetes</taxon>
        <taxon>Agaricomycetidae</taxon>
        <taxon>Boletales</taxon>
        <taxon>Coniophorineae</taxon>
        <taxon>Hygrophoropsidaceae</taxon>
        <taxon>Hygrophoropsis</taxon>
    </lineage>
</organism>
<gene>
    <name evidence="1" type="ORF">BJ138DRAFT_1103789</name>
</gene>
<reference evidence="1" key="1">
    <citation type="journal article" date="2021" name="New Phytol.">
        <title>Evolutionary innovations through gain and loss of genes in the ectomycorrhizal Boletales.</title>
        <authorList>
            <person name="Wu G."/>
            <person name="Miyauchi S."/>
            <person name="Morin E."/>
            <person name="Kuo A."/>
            <person name="Drula E."/>
            <person name="Varga T."/>
            <person name="Kohler A."/>
            <person name="Feng B."/>
            <person name="Cao Y."/>
            <person name="Lipzen A."/>
            <person name="Daum C."/>
            <person name="Hundley H."/>
            <person name="Pangilinan J."/>
            <person name="Johnson J."/>
            <person name="Barry K."/>
            <person name="LaButti K."/>
            <person name="Ng V."/>
            <person name="Ahrendt S."/>
            <person name="Min B."/>
            <person name="Choi I.G."/>
            <person name="Park H."/>
            <person name="Plett J.M."/>
            <person name="Magnuson J."/>
            <person name="Spatafora J.W."/>
            <person name="Nagy L.G."/>
            <person name="Henrissat B."/>
            <person name="Grigoriev I.V."/>
            <person name="Yang Z.L."/>
            <person name="Xu J."/>
            <person name="Martin F.M."/>
        </authorList>
    </citation>
    <scope>NUCLEOTIDE SEQUENCE</scope>
    <source>
        <strain evidence="1">ATCC 28755</strain>
    </source>
</reference>